<keyword evidence="1" id="KW-0812">Transmembrane</keyword>
<evidence type="ECO:0000313" key="3">
    <source>
        <dbReference type="EMBL" id="MCD9637569.1"/>
    </source>
</evidence>
<name>A0ABS8UU89_DATST</name>
<evidence type="ECO:0000259" key="2">
    <source>
        <dbReference type="Pfam" id="PF25829"/>
    </source>
</evidence>
<keyword evidence="4" id="KW-1185">Reference proteome</keyword>
<dbReference type="Proteomes" id="UP000823775">
    <property type="component" value="Unassembled WGS sequence"/>
</dbReference>
<gene>
    <name evidence="3" type="ORF">HAX54_020936</name>
</gene>
<comment type="caution">
    <text evidence="3">The sequence shown here is derived from an EMBL/GenBank/DDBJ whole genome shotgun (WGS) entry which is preliminary data.</text>
</comment>
<dbReference type="InterPro" id="IPR057713">
    <property type="entry name" value="DUF7953"/>
</dbReference>
<dbReference type="EMBL" id="JACEIK010002512">
    <property type="protein sequence ID" value="MCD9637569.1"/>
    <property type="molecule type" value="Genomic_DNA"/>
</dbReference>
<accession>A0ABS8UU89</accession>
<evidence type="ECO:0000313" key="4">
    <source>
        <dbReference type="Proteomes" id="UP000823775"/>
    </source>
</evidence>
<dbReference type="Pfam" id="PF25829">
    <property type="entry name" value="DUF7953"/>
    <property type="match status" value="2"/>
</dbReference>
<proteinExistence type="predicted"/>
<feature type="transmembrane region" description="Helical" evidence="1">
    <location>
        <begin position="202"/>
        <end position="224"/>
    </location>
</feature>
<reference evidence="3 4" key="1">
    <citation type="journal article" date="2021" name="BMC Genomics">
        <title>Datura genome reveals duplications of psychoactive alkaloid biosynthetic genes and high mutation rate following tissue culture.</title>
        <authorList>
            <person name="Rajewski A."/>
            <person name="Carter-House D."/>
            <person name="Stajich J."/>
            <person name="Litt A."/>
        </authorList>
    </citation>
    <scope>NUCLEOTIDE SEQUENCE [LARGE SCALE GENOMIC DNA]</scope>
    <source>
        <strain evidence="3">AR-01</strain>
    </source>
</reference>
<organism evidence="3 4">
    <name type="scientific">Datura stramonium</name>
    <name type="common">Jimsonweed</name>
    <name type="synonym">Common thornapple</name>
    <dbReference type="NCBI Taxonomy" id="4076"/>
    <lineage>
        <taxon>Eukaryota</taxon>
        <taxon>Viridiplantae</taxon>
        <taxon>Streptophyta</taxon>
        <taxon>Embryophyta</taxon>
        <taxon>Tracheophyta</taxon>
        <taxon>Spermatophyta</taxon>
        <taxon>Magnoliopsida</taxon>
        <taxon>eudicotyledons</taxon>
        <taxon>Gunneridae</taxon>
        <taxon>Pentapetalae</taxon>
        <taxon>asterids</taxon>
        <taxon>lamiids</taxon>
        <taxon>Solanales</taxon>
        <taxon>Solanaceae</taxon>
        <taxon>Solanoideae</taxon>
        <taxon>Datureae</taxon>
        <taxon>Datura</taxon>
    </lineage>
</organism>
<sequence>MSFVSSAALKQNIWSALLHLRREITLDELLGHCYNTRVERNCAEGKYPSIAIMLKRLQCKGENKTILPDVKKKHVLYIFKGEESWQLYPLPDNNSAFLSILDYICVISMLIEILRIYDVPLTELSNKKCKRCGVYEKDTIKPDDTFDEWELCASDFTSPHGKYIHYLNKEFKATFLCPDCVPHRDASHHSSGSPKGGKRMHWAFLLLICAFASIVLVLGAVTIFKCWKKKKRQQEQARFLKLFEEDDDMEDELGIGPLSHVI</sequence>
<feature type="domain" description="DUF7953" evidence="2">
    <location>
        <begin position="120"/>
        <end position="178"/>
    </location>
</feature>
<dbReference type="PANTHER" id="PTHR33780">
    <property type="entry name" value="EXPRESSED PROTEIN"/>
    <property type="match status" value="1"/>
</dbReference>
<dbReference type="PANTHER" id="PTHR33780:SF3">
    <property type="entry name" value="EXPRESSED PROTEIN"/>
    <property type="match status" value="1"/>
</dbReference>
<feature type="domain" description="DUF7953" evidence="2">
    <location>
        <begin position="57"/>
        <end position="87"/>
    </location>
</feature>
<keyword evidence="1" id="KW-1133">Transmembrane helix</keyword>
<protein>
    <recommendedName>
        <fullName evidence="2">DUF7953 domain-containing protein</fullName>
    </recommendedName>
</protein>
<evidence type="ECO:0000256" key="1">
    <source>
        <dbReference type="SAM" id="Phobius"/>
    </source>
</evidence>
<keyword evidence="1" id="KW-0472">Membrane</keyword>